<proteinExistence type="predicted"/>
<dbReference type="InterPro" id="IPR023485">
    <property type="entry name" value="Ptyr_pPase"/>
</dbReference>
<sequence length="128" mass="14286">FFSKNAMDVSVSSGGIASNARDGMLISLDAKLVMEEIGIHLSDDSVSVDLKKHPELMQGVDLILALTEKHKKEISDYFKLENKAIFTLREFAGENGDIDDPSMKGPKGFRKARDEIKHCIIEGMKRFE</sequence>
<evidence type="ECO:0000259" key="1">
    <source>
        <dbReference type="SMART" id="SM00226"/>
    </source>
</evidence>
<dbReference type="SMART" id="SM00226">
    <property type="entry name" value="LMWPc"/>
    <property type="match status" value="1"/>
</dbReference>
<reference evidence="2" key="1">
    <citation type="journal article" date="2014" name="Front. Microbiol.">
        <title>High frequency of phylogenetically diverse reductive dehalogenase-homologous genes in deep subseafloor sedimentary metagenomes.</title>
        <authorList>
            <person name="Kawai M."/>
            <person name="Futagami T."/>
            <person name="Toyoda A."/>
            <person name="Takaki Y."/>
            <person name="Nishi S."/>
            <person name="Hori S."/>
            <person name="Arai W."/>
            <person name="Tsubouchi T."/>
            <person name="Morono Y."/>
            <person name="Uchiyama I."/>
            <person name="Ito T."/>
            <person name="Fujiyama A."/>
            <person name="Inagaki F."/>
            <person name="Takami H."/>
        </authorList>
    </citation>
    <scope>NUCLEOTIDE SEQUENCE</scope>
    <source>
        <strain evidence="2">Expedition CK06-06</strain>
    </source>
</reference>
<dbReference type="Pfam" id="PF01451">
    <property type="entry name" value="LMWPc"/>
    <property type="match status" value="1"/>
</dbReference>
<protein>
    <recommendedName>
        <fullName evidence="1">Phosphotyrosine protein phosphatase I domain-containing protein</fullName>
    </recommendedName>
</protein>
<gene>
    <name evidence="2" type="ORF">S01H4_18753</name>
</gene>
<dbReference type="SUPFAM" id="SSF52788">
    <property type="entry name" value="Phosphotyrosine protein phosphatases I"/>
    <property type="match status" value="1"/>
</dbReference>
<dbReference type="EMBL" id="BART01008323">
    <property type="protein sequence ID" value="GAG53654.1"/>
    <property type="molecule type" value="Genomic_DNA"/>
</dbReference>
<dbReference type="Gene3D" id="3.40.50.2300">
    <property type="match status" value="1"/>
</dbReference>
<feature type="non-terminal residue" evidence="2">
    <location>
        <position position="1"/>
    </location>
</feature>
<name>X0YCR3_9ZZZZ</name>
<dbReference type="AlphaFoldDB" id="X0YCR3"/>
<feature type="domain" description="Phosphotyrosine protein phosphatase I" evidence="1">
    <location>
        <begin position="1"/>
        <end position="126"/>
    </location>
</feature>
<accession>X0YCR3</accession>
<dbReference type="InterPro" id="IPR036196">
    <property type="entry name" value="Ptyr_pPase_sf"/>
</dbReference>
<organism evidence="2">
    <name type="scientific">marine sediment metagenome</name>
    <dbReference type="NCBI Taxonomy" id="412755"/>
    <lineage>
        <taxon>unclassified sequences</taxon>
        <taxon>metagenomes</taxon>
        <taxon>ecological metagenomes</taxon>
    </lineage>
</organism>
<comment type="caution">
    <text evidence="2">The sequence shown here is derived from an EMBL/GenBank/DDBJ whole genome shotgun (WGS) entry which is preliminary data.</text>
</comment>
<evidence type="ECO:0000313" key="2">
    <source>
        <dbReference type="EMBL" id="GAG53654.1"/>
    </source>
</evidence>